<dbReference type="InterPro" id="IPR013108">
    <property type="entry name" value="Amidohydro_3"/>
</dbReference>
<dbReference type="InterPro" id="IPR011059">
    <property type="entry name" value="Metal-dep_hydrolase_composite"/>
</dbReference>
<gene>
    <name evidence="2" type="ORF">CAE01nite_00010</name>
</gene>
<dbReference type="PANTHER" id="PTHR22642:SF2">
    <property type="entry name" value="PROTEIN LONG AFTER FAR-RED 3"/>
    <property type="match status" value="1"/>
</dbReference>
<dbReference type="EMBL" id="BJYY01000001">
    <property type="protein sequence ID" value="GEO32276.1"/>
    <property type="molecule type" value="Genomic_DNA"/>
</dbReference>
<protein>
    <submittedName>
        <fullName evidence="2">Amidohydrolase</fullName>
    </submittedName>
</protein>
<dbReference type="Pfam" id="PF07969">
    <property type="entry name" value="Amidohydro_3"/>
    <property type="match status" value="1"/>
</dbReference>
<evidence type="ECO:0000313" key="2">
    <source>
        <dbReference type="EMBL" id="GEO32276.1"/>
    </source>
</evidence>
<proteinExistence type="predicted"/>
<evidence type="ECO:0000313" key="3">
    <source>
        <dbReference type="Proteomes" id="UP000321181"/>
    </source>
</evidence>
<reference evidence="2 3" key="1">
    <citation type="submission" date="2019-07" db="EMBL/GenBank/DDBJ databases">
        <title>Whole genome shotgun sequence of Cellulomonas aerilata NBRC 106308.</title>
        <authorList>
            <person name="Hosoyama A."/>
            <person name="Uohara A."/>
            <person name="Ohji S."/>
            <person name="Ichikawa N."/>
        </authorList>
    </citation>
    <scope>NUCLEOTIDE SEQUENCE [LARGE SCALE GENOMIC DNA]</scope>
    <source>
        <strain evidence="2 3">NBRC 106308</strain>
    </source>
</reference>
<dbReference type="AlphaFoldDB" id="A0A512D725"/>
<keyword evidence="2" id="KW-0378">Hydrolase</keyword>
<comment type="caution">
    <text evidence="2">The sequence shown here is derived from an EMBL/GenBank/DDBJ whole genome shotgun (WGS) entry which is preliminary data.</text>
</comment>
<dbReference type="SUPFAM" id="SSF51556">
    <property type="entry name" value="Metallo-dependent hydrolases"/>
    <property type="match status" value="1"/>
</dbReference>
<dbReference type="InterPro" id="IPR032466">
    <property type="entry name" value="Metal_Hydrolase"/>
</dbReference>
<feature type="domain" description="Amidohydrolase 3" evidence="1">
    <location>
        <begin position="53"/>
        <end position="509"/>
    </location>
</feature>
<organism evidence="2 3">
    <name type="scientific">Cellulomonas aerilata</name>
    <dbReference type="NCBI Taxonomy" id="515326"/>
    <lineage>
        <taxon>Bacteria</taxon>
        <taxon>Bacillati</taxon>
        <taxon>Actinomycetota</taxon>
        <taxon>Actinomycetes</taxon>
        <taxon>Micrococcales</taxon>
        <taxon>Cellulomonadaceae</taxon>
        <taxon>Cellulomonas</taxon>
    </lineage>
</organism>
<evidence type="ECO:0000259" key="1">
    <source>
        <dbReference type="Pfam" id="PF07969"/>
    </source>
</evidence>
<dbReference type="Proteomes" id="UP000321181">
    <property type="component" value="Unassembled WGS sequence"/>
</dbReference>
<dbReference type="SUPFAM" id="SSF51338">
    <property type="entry name" value="Composite domain of metallo-dependent hydrolases"/>
    <property type="match status" value="1"/>
</dbReference>
<dbReference type="Gene3D" id="3.10.310.70">
    <property type="match status" value="1"/>
</dbReference>
<dbReference type="GO" id="GO:0016810">
    <property type="term" value="F:hydrolase activity, acting on carbon-nitrogen (but not peptide) bonds"/>
    <property type="evidence" value="ECO:0007669"/>
    <property type="project" value="InterPro"/>
</dbReference>
<dbReference type="Gene3D" id="3.20.20.140">
    <property type="entry name" value="Metal-dependent hydrolases"/>
    <property type="match status" value="1"/>
</dbReference>
<accession>A0A512D725</accession>
<name>A0A512D725_9CELL</name>
<dbReference type="PANTHER" id="PTHR22642">
    <property type="entry name" value="IMIDAZOLONEPROPIONASE"/>
    <property type="match status" value="1"/>
</dbReference>
<dbReference type="Gene3D" id="2.30.40.10">
    <property type="entry name" value="Urease, subunit C, domain 1"/>
    <property type="match status" value="1"/>
</dbReference>
<keyword evidence="3" id="KW-1185">Reference proteome</keyword>
<sequence length="517" mass="53947">MTPEAVPALLLTGARLVGAPSGEPVDVLLRDGRVAAIGAGLAGAPGTAGADRVALGGRTLLRGLRDAHVHMAQWALTRRRLDLSGARSVEDAVSLTVARLTADARARSSGSGAGVLVGMGFRDGLWPEPPTARRLDEGLRAAGHGDAAVFLMSGDLHSAWLSTPALSRLGRAGHPTGLLREDEWMPLMNDLEHVPAHRLDAFVDDAARAAAARGVTTVVDLEIDDTLRSWTRRVATGTDVLRVAAGVWPDHLDGAVARGLATGDVVPGTGGLVTLGPLKVISDGSLNTRTAFCRDPYPGRSGAAGDRADGHGLLTVAPADLVRLMAEAHRHGLACAIHAIGDEANRLVLDAFAATGARGSVEHAQLLLDGDAQRFAALGVVASVQPEHAMDDRDVADRWWPNRTGRAFALRTLLDAGVTLALGSDAPVAPLDPWLAIAAAVHRARDGREPWHPEQRISVTEALDASTGGRAVPRVGDRADLVVVDVDPHVADAATLRAMPVSGTLLGGRWTWGPHGR</sequence>